<name>A0AA51UKR9_9EURY</name>
<dbReference type="KEGG" id="mseb:RE474_01230"/>
<comment type="similarity">
    <text evidence="2">Belongs to the class-I pyridoxal-phosphate-dependent aminotransferase family.</text>
</comment>
<dbReference type="Gene3D" id="3.90.1150.10">
    <property type="entry name" value="Aspartate Aminotransferase, domain 1"/>
    <property type="match status" value="1"/>
</dbReference>
<keyword evidence="5" id="KW-0808">Transferase</keyword>
<reference evidence="8 9" key="1">
    <citation type="submission" date="2023-08" db="EMBL/GenBank/DDBJ databases">
        <title>Methanolobus mangrovi sp. nov. and Methanolobus sediminis sp. nov, two novel methylotrophic methanogens isolated from mangrove sediments in China.</title>
        <authorList>
            <person name="Zhou J."/>
        </authorList>
    </citation>
    <scope>NUCLEOTIDE SEQUENCE [LARGE SCALE GENOMIC DNA]</scope>
    <source>
        <strain evidence="8 9">FTZ6</strain>
    </source>
</reference>
<evidence type="ECO:0000256" key="5">
    <source>
        <dbReference type="ARBA" id="ARBA00022679"/>
    </source>
</evidence>
<dbReference type="Proteomes" id="UP001182908">
    <property type="component" value="Chromosome"/>
</dbReference>
<keyword evidence="6" id="KW-0663">Pyridoxal phosphate</keyword>
<dbReference type="GO" id="GO:0008483">
    <property type="term" value="F:transaminase activity"/>
    <property type="evidence" value="ECO:0007669"/>
    <property type="project" value="UniProtKB-KW"/>
</dbReference>
<dbReference type="CDD" id="cd00609">
    <property type="entry name" value="AAT_like"/>
    <property type="match status" value="1"/>
</dbReference>
<evidence type="ECO:0000256" key="2">
    <source>
        <dbReference type="ARBA" id="ARBA00007441"/>
    </source>
</evidence>
<evidence type="ECO:0000313" key="9">
    <source>
        <dbReference type="Proteomes" id="UP001182908"/>
    </source>
</evidence>
<dbReference type="InterPro" id="IPR050859">
    <property type="entry name" value="Class-I_PLP-dep_aminotransf"/>
</dbReference>
<sequence length="406" mass="45247">MATDENTLIEKPVQFYRFADRMENSKKSFIREILKVTQQPEIISFAGGLPNPALFPAEELAAAAAKVMSEDAANVLQYSTTEGYLPLREFIAQRYLEKSGLKIDPSEILITNGSQQSLDLIGKVFLNKGDRVVIESPGYLGAIQSFSIFEPEFREVPLLDDGIDIDALDKTLEESDAKLFYTVPTFQNPSGVTYSQEKREATAKVLDKHGVVCVEDNAYGELRFAGEDVPTIRNYLENTILMGSFSKIIAPGLRLGWICAKNDIMEKLLVVKQAADLHSNYLSQRIISQYLMDNDVDGHISKIKTAYGSRRDHMVDMMSRYFPEGISYTKPEGGMFVWVTLPEGVSSMDLFDLAIKENVAFVPGSPFYTIEGAGSNTLRLNYSNSDPDDIEEGIKRLAACMEKLSC</sequence>
<dbReference type="InterPro" id="IPR015422">
    <property type="entry name" value="PyrdxlP-dep_Trfase_small"/>
</dbReference>
<dbReference type="GO" id="GO:1901605">
    <property type="term" value="P:alpha-amino acid metabolic process"/>
    <property type="evidence" value="ECO:0007669"/>
    <property type="project" value="TreeGrafter"/>
</dbReference>
<dbReference type="PANTHER" id="PTHR42790:SF19">
    <property type="entry name" value="KYNURENINE_ALPHA-AMINOADIPATE AMINOTRANSFERASE, MITOCHONDRIAL"/>
    <property type="match status" value="1"/>
</dbReference>
<dbReference type="InterPro" id="IPR015424">
    <property type="entry name" value="PyrdxlP-dep_Trfase"/>
</dbReference>
<comment type="subunit">
    <text evidence="3">Homodimer.</text>
</comment>
<evidence type="ECO:0000256" key="1">
    <source>
        <dbReference type="ARBA" id="ARBA00001933"/>
    </source>
</evidence>
<dbReference type="Pfam" id="PF00155">
    <property type="entry name" value="Aminotran_1_2"/>
    <property type="match status" value="1"/>
</dbReference>
<dbReference type="RefSeq" id="WP_309311175.1">
    <property type="nucleotide sequence ID" value="NZ_CP133592.1"/>
</dbReference>
<organism evidence="8 9">
    <name type="scientific">Methanolobus sediminis</name>
    <dbReference type="NCBI Taxonomy" id="3072978"/>
    <lineage>
        <taxon>Archaea</taxon>
        <taxon>Methanobacteriati</taxon>
        <taxon>Methanobacteriota</taxon>
        <taxon>Stenosarchaea group</taxon>
        <taxon>Methanomicrobia</taxon>
        <taxon>Methanosarcinales</taxon>
        <taxon>Methanosarcinaceae</taxon>
        <taxon>Methanolobus</taxon>
    </lineage>
</organism>
<evidence type="ECO:0000259" key="7">
    <source>
        <dbReference type="Pfam" id="PF00155"/>
    </source>
</evidence>
<dbReference type="GO" id="GO:0030170">
    <property type="term" value="F:pyridoxal phosphate binding"/>
    <property type="evidence" value="ECO:0007669"/>
    <property type="project" value="InterPro"/>
</dbReference>
<gene>
    <name evidence="8" type="ORF">RE474_01230</name>
</gene>
<dbReference type="SUPFAM" id="SSF53383">
    <property type="entry name" value="PLP-dependent transferases"/>
    <property type="match status" value="1"/>
</dbReference>
<dbReference type="GeneID" id="84231297"/>
<evidence type="ECO:0000313" key="8">
    <source>
        <dbReference type="EMBL" id="WMW25372.1"/>
    </source>
</evidence>
<keyword evidence="9" id="KW-1185">Reference proteome</keyword>
<keyword evidence="4 8" id="KW-0032">Aminotransferase</keyword>
<protein>
    <submittedName>
        <fullName evidence="8">PLP-dependent aminotransferase family protein</fullName>
    </submittedName>
</protein>
<dbReference type="InterPro" id="IPR015421">
    <property type="entry name" value="PyrdxlP-dep_Trfase_major"/>
</dbReference>
<feature type="domain" description="Aminotransferase class I/classII large" evidence="7">
    <location>
        <begin position="56"/>
        <end position="397"/>
    </location>
</feature>
<dbReference type="EMBL" id="CP133592">
    <property type="protein sequence ID" value="WMW25372.1"/>
    <property type="molecule type" value="Genomic_DNA"/>
</dbReference>
<proteinExistence type="inferred from homology"/>
<dbReference type="FunFam" id="3.40.640.10:FF:000053">
    <property type="entry name" value="Aminotransferase, class I"/>
    <property type="match status" value="1"/>
</dbReference>
<evidence type="ECO:0000256" key="4">
    <source>
        <dbReference type="ARBA" id="ARBA00022576"/>
    </source>
</evidence>
<evidence type="ECO:0000256" key="6">
    <source>
        <dbReference type="ARBA" id="ARBA00022898"/>
    </source>
</evidence>
<dbReference type="PANTHER" id="PTHR42790">
    <property type="entry name" value="AMINOTRANSFERASE"/>
    <property type="match status" value="1"/>
</dbReference>
<evidence type="ECO:0000256" key="3">
    <source>
        <dbReference type="ARBA" id="ARBA00011738"/>
    </source>
</evidence>
<accession>A0AA51UKR9</accession>
<dbReference type="InterPro" id="IPR004839">
    <property type="entry name" value="Aminotransferase_I/II_large"/>
</dbReference>
<dbReference type="Gene3D" id="3.40.640.10">
    <property type="entry name" value="Type I PLP-dependent aspartate aminotransferase-like (Major domain)"/>
    <property type="match status" value="1"/>
</dbReference>
<dbReference type="AlphaFoldDB" id="A0AA51UKR9"/>
<comment type="cofactor">
    <cofactor evidence="1">
        <name>pyridoxal 5'-phosphate</name>
        <dbReference type="ChEBI" id="CHEBI:597326"/>
    </cofactor>
</comment>